<dbReference type="Pfam" id="PF00975">
    <property type="entry name" value="Thioesterase"/>
    <property type="match status" value="1"/>
</dbReference>
<keyword evidence="2" id="KW-0378">Hydrolase</keyword>
<protein>
    <submittedName>
        <fullName evidence="4">Thioesterase</fullName>
    </submittedName>
</protein>
<dbReference type="SUPFAM" id="SSF53474">
    <property type="entry name" value="alpha/beta-Hydrolases"/>
    <property type="match status" value="1"/>
</dbReference>
<evidence type="ECO:0000259" key="3">
    <source>
        <dbReference type="SMART" id="SM00824"/>
    </source>
</evidence>
<dbReference type="PANTHER" id="PTHR11487">
    <property type="entry name" value="THIOESTERASE"/>
    <property type="match status" value="1"/>
</dbReference>
<evidence type="ECO:0000313" key="5">
    <source>
        <dbReference type="Proteomes" id="UP000262477"/>
    </source>
</evidence>
<dbReference type="RefSeq" id="WP_128508697.1">
    <property type="nucleotide sequence ID" value="NZ_QUAC01000160.1"/>
</dbReference>
<sequence>MAAERNSTWTRRFRPAPDAPSHLVCFPHAGGSAGWYLSTARALAPAVDVLAVQYPGRQDRLGEAPIGDAHALADRITEELHAGCDRPVMLFGHSLGATLAFEVALRLERAGIAPLGLIVSGRRAPSRHRPGQIHTLDDSELISATEQLGGMDTRLLNDPDILRLVLPSLRSDFRAAETYRWRPDTALRCPVLAMTGDHDPQAPTEDVRAWSAHTSGTFTLKTFTGGHFYVNDHLEAVHRAIMAFIDSRAPSRIVRDA</sequence>
<dbReference type="InterPro" id="IPR001031">
    <property type="entry name" value="Thioesterase"/>
</dbReference>
<dbReference type="EMBL" id="QUAC01000160">
    <property type="protein sequence ID" value="REK88581.1"/>
    <property type="molecule type" value="Genomic_DNA"/>
</dbReference>
<proteinExistence type="inferred from homology"/>
<accession>A0A371Q1R9</accession>
<keyword evidence="5" id="KW-1185">Reference proteome</keyword>
<dbReference type="InterPro" id="IPR029058">
    <property type="entry name" value="AB_hydrolase_fold"/>
</dbReference>
<dbReference type="OrthoDB" id="8480037at2"/>
<dbReference type="InterPro" id="IPR020802">
    <property type="entry name" value="TesA-like"/>
</dbReference>
<dbReference type="SMART" id="SM00824">
    <property type="entry name" value="PKS_TE"/>
    <property type="match status" value="1"/>
</dbReference>
<reference evidence="4 5" key="1">
    <citation type="submission" date="2018-08" db="EMBL/GenBank/DDBJ databases">
        <title>Streptomyces NEAU-D10 sp. nov., a novel Actinomycete isolated from soil.</title>
        <authorList>
            <person name="Jin L."/>
        </authorList>
    </citation>
    <scope>NUCLEOTIDE SEQUENCE [LARGE SCALE GENOMIC DNA]</scope>
    <source>
        <strain evidence="4 5">NEAU-D10</strain>
    </source>
</reference>
<evidence type="ECO:0000256" key="1">
    <source>
        <dbReference type="ARBA" id="ARBA00007169"/>
    </source>
</evidence>
<name>A0A371Q1R9_STRIH</name>
<dbReference type="GO" id="GO:0016787">
    <property type="term" value="F:hydrolase activity"/>
    <property type="evidence" value="ECO:0007669"/>
    <property type="project" value="UniProtKB-KW"/>
</dbReference>
<evidence type="ECO:0000256" key="2">
    <source>
        <dbReference type="ARBA" id="ARBA00022801"/>
    </source>
</evidence>
<evidence type="ECO:0000313" key="4">
    <source>
        <dbReference type="EMBL" id="REK88581.1"/>
    </source>
</evidence>
<comment type="similarity">
    <text evidence="1">Belongs to the thioesterase family.</text>
</comment>
<dbReference type="PANTHER" id="PTHR11487:SF0">
    <property type="entry name" value="S-ACYL FATTY ACID SYNTHASE THIOESTERASE, MEDIUM CHAIN"/>
    <property type="match status" value="1"/>
</dbReference>
<feature type="domain" description="Thioesterase TesA-like" evidence="3">
    <location>
        <begin position="24"/>
        <end position="245"/>
    </location>
</feature>
<gene>
    <name evidence="4" type="ORF">DY245_20540</name>
</gene>
<organism evidence="4 5">
    <name type="scientific">Streptomyces inhibens</name>
    <dbReference type="NCBI Taxonomy" id="2293571"/>
    <lineage>
        <taxon>Bacteria</taxon>
        <taxon>Bacillati</taxon>
        <taxon>Actinomycetota</taxon>
        <taxon>Actinomycetes</taxon>
        <taxon>Kitasatosporales</taxon>
        <taxon>Streptomycetaceae</taxon>
        <taxon>Streptomyces</taxon>
    </lineage>
</organism>
<dbReference type="InterPro" id="IPR012223">
    <property type="entry name" value="TEII"/>
</dbReference>
<dbReference type="Proteomes" id="UP000262477">
    <property type="component" value="Unassembled WGS sequence"/>
</dbReference>
<dbReference type="GO" id="GO:0008610">
    <property type="term" value="P:lipid biosynthetic process"/>
    <property type="evidence" value="ECO:0007669"/>
    <property type="project" value="TreeGrafter"/>
</dbReference>
<comment type="caution">
    <text evidence="4">The sequence shown here is derived from an EMBL/GenBank/DDBJ whole genome shotgun (WGS) entry which is preliminary data.</text>
</comment>
<dbReference type="AlphaFoldDB" id="A0A371Q1R9"/>
<dbReference type="Gene3D" id="3.40.50.1820">
    <property type="entry name" value="alpha/beta hydrolase"/>
    <property type="match status" value="1"/>
</dbReference>